<keyword evidence="2" id="KW-1185">Reference proteome</keyword>
<evidence type="ECO:0000313" key="2">
    <source>
        <dbReference type="Proteomes" id="UP000321234"/>
    </source>
</evidence>
<evidence type="ECO:0000313" key="1">
    <source>
        <dbReference type="EMBL" id="TXR55048.1"/>
    </source>
</evidence>
<comment type="caution">
    <text evidence="1">The sequence shown here is derived from an EMBL/GenBank/DDBJ whole genome shotgun (WGS) entry which is preliminary data.</text>
</comment>
<gene>
    <name evidence="1" type="ORF">FMM08_16235</name>
</gene>
<accession>A0A5C8ZD28</accession>
<name>A0A5C8ZD28_9ACTN</name>
<protein>
    <submittedName>
        <fullName evidence="1">Uncharacterized protein</fullName>
    </submittedName>
</protein>
<dbReference type="EMBL" id="VKAC01000010">
    <property type="protein sequence ID" value="TXR55048.1"/>
    <property type="molecule type" value="Genomic_DNA"/>
</dbReference>
<dbReference type="AlphaFoldDB" id="A0A5C8ZD28"/>
<organism evidence="1 2">
    <name type="scientific">Quadrisphaera setariae</name>
    <dbReference type="NCBI Taxonomy" id="2593304"/>
    <lineage>
        <taxon>Bacteria</taxon>
        <taxon>Bacillati</taxon>
        <taxon>Actinomycetota</taxon>
        <taxon>Actinomycetes</taxon>
        <taxon>Kineosporiales</taxon>
        <taxon>Kineosporiaceae</taxon>
        <taxon>Quadrisphaera</taxon>
    </lineage>
</organism>
<reference evidence="1 2" key="1">
    <citation type="submission" date="2019-07" db="EMBL/GenBank/DDBJ databases">
        <title>Quadrisphaera sp. strain DD2A genome sequencing and assembly.</title>
        <authorList>
            <person name="Kim I."/>
        </authorList>
    </citation>
    <scope>NUCLEOTIDE SEQUENCE [LARGE SCALE GENOMIC DNA]</scope>
    <source>
        <strain evidence="1 2">DD2A</strain>
    </source>
</reference>
<dbReference type="OrthoDB" id="3782200at2"/>
<sequence length="338" mass="34465">MPYTLTSAATLGYDLVRIPGGRQVAAVLVSALRSDVAEWALLAAHHPLRTADPTRDPFTAAEESALARELAGGAPQLSSLPAGVSDAATAGPGGTAESVERARLAALAEHLRSSMVGNAAALERLVREEAVDAAGAADLLDHEDPSGGAALERALAADVLADAALAWYASRQLPTALRRRLTEPYERAVAGAVPGTFDLAPDPAAPWGPALTELLRALRDLDGPGRQRWRAAVDAGRASGRGAAGPGAEQRSWSLAMHDACWAAHASGRTAAAAAAQLLAVQAFLDGGFTAADGATGCWNAVAGCVQAALVGDMLGEESLEVLSRPWRTVTGGALAGL</sequence>
<dbReference type="RefSeq" id="WP_147927438.1">
    <property type="nucleotide sequence ID" value="NZ_VKAC01000010.1"/>
</dbReference>
<proteinExistence type="predicted"/>
<dbReference type="Proteomes" id="UP000321234">
    <property type="component" value="Unassembled WGS sequence"/>
</dbReference>